<evidence type="ECO:0000256" key="2">
    <source>
        <dbReference type="SAM" id="Phobius"/>
    </source>
</evidence>
<evidence type="ECO:0000259" key="3">
    <source>
        <dbReference type="SMART" id="SM01080"/>
    </source>
</evidence>
<name>A0ABY5AT54_9CYAN</name>
<reference evidence="4" key="1">
    <citation type="submission" date="2022-06" db="EMBL/GenBank/DDBJ databases">
        <title>Genome sequence of Phormidium yuhuli AB48 isolated from an industrial photobioreactor environment.</title>
        <authorList>
            <person name="Qiu Y."/>
            <person name="Noonan A.J.C."/>
            <person name="Dofher K."/>
            <person name="Koch M."/>
            <person name="Kieft B."/>
            <person name="Lin X."/>
            <person name="Ziels R.M."/>
            <person name="Hallam S.J."/>
        </authorList>
    </citation>
    <scope>NUCLEOTIDE SEQUENCE</scope>
    <source>
        <strain evidence="4">AB48</strain>
    </source>
</reference>
<feature type="transmembrane region" description="Helical" evidence="2">
    <location>
        <begin position="733"/>
        <end position="750"/>
    </location>
</feature>
<feature type="transmembrane region" description="Helical" evidence="2">
    <location>
        <begin position="784"/>
        <end position="802"/>
    </location>
</feature>
<keyword evidence="5" id="KW-1185">Reference proteome</keyword>
<dbReference type="RefSeq" id="WP_252664540.1">
    <property type="nucleotide sequence ID" value="NZ_CP098611.1"/>
</dbReference>
<evidence type="ECO:0000256" key="1">
    <source>
        <dbReference type="SAM" id="MobiDB-lite"/>
    </source>
</evidence>
<keyword evidence="2" id="KW-1133">Transmembrane helix</keyword>
<evidence type="ECO:0000313" key="5">
    <source>
        <dbReference type="Proteomes" id="UP001056708"/>
    </source>
</evidence>
<dbReference type="Pfam" id="PF12770">
    <property type="entry name" value="CHAT"/>
    <property type="match status" value="1"/>
</dbReference>
<accession>A0ABY5AT54</accession>
<dbReference type="Proteomes" id="UP001056708">
    <property type="component" value="Chromosome"/>
</dbReference>
<feature type="compositionally biased region" description="Polar residues" evidence="1">
    <location>
        <begin position="103"/>
        <end position="116"/>
    </location>
</feature>
<organism evidence="4 5">
    <name type="scientific">Phormidium yuhuli AB48</name>
    <dbReference type="NCBI Taxonomy" id="2940671"/>
    <lineage>
        <taxon>Bacteria</taxon>
        <taxon>Bacillati</taxon>
        <taxon>Cyanobacteriota</taxon>
        <taxon>Cyanophyceae</taxon>
        <taxon>Oscillatoriophycideae</taxon>
        <taxon>Oscillatoriales</taxon>
        <taxon>Oscillatoriaceae</taxon>
        <taxon>Phormidium</taxon>
        <taxon>Phormidium yuhuli</taxon>
    </lineage>
</organism>
<dbReference type="InterPro" id="IPR024983">
    <property type="entry name" value="CHAT_dom"/>
</dbReference>
<dbReference type="InterPro" id="IPR007890">
    <property type="entry name" value="CHASE2"/>
</dbReference>
<sequence length="805" mass="91337">MAYRLSIHQIEQSCLFDLTWGKGQRLTATVSFPQVLLTLYQQWRRAYLGYYKQALRGRVGATGQLSGPPVDWHSQLVQAEARFLSEFHRWLKRGELFDVRSQLATPSNSGSETGSDSGVIHGPEGESEGGQANPHETLFLTCSPLELARFPWETWEFGRHIEVVRSPPILSPTSAPNTLRRGRPRVLAILGDETGLNFKGERLALKAQRRCLDIHYVGWQPGEESRLLKDRICGAIADPQGWDVLFFAGHSNEAALLDGQVAIAPQTSLSIRDLSPYLRQAQQRGLQFALFNSCSGLDIAQALINLGLGQVAIMREPIHNEVAQEFLVQFLQRLSAGETVQTALRGAGEFLKLEKNLTYPSAYLVPSLFRHPESPPYRLPEQGWRGWWRRLRPTKSELVTVGSLLLLSLLPNVQPWLLDQRVGMQARYRDWTGQVAREEVPPVVLVLIDQQTFQRRGLSQYKPIDRQLLADVMSGVMETGVSVVGVDYLLDLQDPRGQDAALRQVLAEAFQRQVWSVLITARNPGGEWIELYPEVAEREWLLLGDAWVPFWHIRPRRDSPYQRTPFSYQLAIAHRLQQQEDAVLQGSREDQVQRFLQDESGLGLSPWAEQHPLTLWSYRWRQRWLQPLLDFSLPPEVIYERVLAWQLLESPEEALAELRREDWSDAVVIIAAGGYYEAGIDRDGGDNLPPPPAIRYWQRRQGRRGTVFMGGEAHAYMTHHFLTSHLVIPIPDSWLLLVTVLGGKVVLVYGRDRWRGRSCYWGGVGAIALYGGVSLQVYSSAGLLLPWLFPALAIAFYSWNLSRFE</sequence>
<keyword evidence="2" id="KW-0812">Transmembrane</keyword>
<proteinExistence type="predicted"/>
<feature type="transmembrane region" description="Helical" evidence="2">
    <location>
        <begin position="759"/>
        <end position="778"/>
    </location>
</feature>
<keyword evidence="2" id="KW-0472">Membrane</keyword>
<evidence type="ECO:0000313" key="4">
    <source>
        <dbReference type="EMBL" id="USR92383.1"/>
    </source>
</evidence>
<dbReference type="Pfam" id="PF05226">
    <property type="entry name" value="CHASE2"/>
    <property type="match status" value="1"/>
</dbReference>
<dbReference type="SMART" id="SM01080">
    <property type="entry name" value="CHASE2"/>
    <property type="match status" value="1"/>
</dbReference>
<feature type="region of interest" description="Disordered" evidence="1">
    <location>
        <begin position="103"/>
        <end position="135"/>
    </location>
</feature>
<feature type="domain" description="CHASE2" evidence="3">
    <location>
        <begin position="416"/>
        <end position="750"/>
    </location>
</feature>
<protein>
    <submittedName>
        <fullName evidence="4">CHASE2 domain-containing protein</fullName>
    </submittedName>
</protein>
<gene>
    <name evidence="4" type="ORF">NEA10_06570</name>
</gene>
<dbReference type="EMBL" id="CP098611">
    <property type="protein sequence ID" value="USR92383.1"/>
    <property type="molecule type" value="Genomic_DNA"/>
</dbReference>